<organism evidence="2">
    <name type="scientific">Rhizophora mucronata</name>
    <name type="common">Asiatic mangrove</name>
    <dbReference type="NCBI Taxonomy" id="61149"/>
    <lineage>
        <taxon>Eukaryota</taxon>
        <taxon>Viridiplantae</taxon>
        <taxon>Streptophyta</taxon>
        <taxon>Embryophyta</taxon>
        <taxon>Tracheophyta</taxon>
        <taxon>Spermatophyta</taxon>
        <taxon>Magnoliopsida</taxon>
        <taxon>eudicotyledons</taxon>
        <taxon>Gunneridae</taxon>
        <taxon>Pentapetalae</taxon>
        <taxon>rosids</taxon>
        <taxon>fabids</taxon>
        <taxon>Malpighiales</taxon>
        <taxon>Rhizophoraceae</taxon>
        <taxon>Rhizophora</taxon>
    </lineage>
</organism>
<sequence length="72" mass="8263">MVGFLLHLIVIRLNGLDVLEDVHVILMSIVTLQSCLQTMVPCHASIKLLLQSTQLMVQQPQFPWQLLLNLWK</sequence>
<evidence type="ECO:0000313" key="2">
    <source>
        <dbReference type="EMBL" id="MBX34776.1"/>
    </source>
</evidence>
<accession>A0A2P2MX26</accession>
<evidence type="ECO:0000256" key="1">
    <source>
        <dbReference type="SAM" id="SignalP"/>
    </source>
</evidence>
<protein>
    <submittedName>
        <fullName evidence="2">Uncharacterized protein MANES_14G073300</fullName>
    </submittedName>
</protein>
<dbReference type="EMBL" id="GGEC01054292">
    <property type="protein sequence ID" value="MBX34776.1"/>
    <property type="molecule type" value="Transcribed_RNA"/>
</dbReference>
<proteinExistence type="predicted"/>
<feature type="signal peptide" evidence="1">
    <location>
        <begin position="1"/>
        <end position="15"/>
    </location>
</feature>
<feature type="chain" id="PRO_5015111151" evidence="1">
    <location>
        <begin position="16"/>
        <end position="72"/>
    </location>
</feature>
<name>A0A2P2MX26_RHIMU</name>
<reference evidence="2" key="1">
    <citation type="submission" date="2018-02" db="EMBL/GenBank/DDBJ databases">
        <title>Rhizophora mucronata_Transcriptome.</title>
        <authorList>
            <person name="Meera S.P."/>
            <person name="Sreeshan A."/>
            <person name="Augustine A."/>
        </authorList>
    </citation>
    <scope>NUCLEOTIDE SEQUENCE</scope>
    <source>
        <tissue evidence="2">Leaf</tissue>
    </source>
</reference>
<dbReference type="AlphaFoldDB" id="A0A2P2MX26"/>
<keyword evidence="1" id="KW-0732">Signal</keyword>